<accession>A0ACD3A4C1</accession>
<name>A0ACD3A4C1_9AGAR</name>
<reference evidence="1 2" key="1">
    <citation type="journal article" date="2019" name="Nat. Ecol. Evol.">
        <title>Megaphylogeny resolves global patterns of mushroom evolution.</title>
        <authorList>
            <person name="Varga T."/>
            <person name="Krizsan K."/>
            <person name="Foldi C."/>
            <person name="Dima B."/>
            <person name="Sanchez-Garcia M."/>
            <person name="Sanchez-Ramirez S."/>
            <person name="Szollosi G.J."/>
            <person name="Szarkandi J.G."/>
            <person name="Papp V."/>
            <person name="Albert L."/>
            <person name="Andreopoulos W."/>
            <person name="Angelini C."/>
            <person name="Antonin V."/>
            <person name="Barry K.W."/>
            <person name="Bougher N.L."/>
            <person name="Buchanan P."/>
            <person name="Buyck B."/>
            <person name="Bense V."/>
            <person name="Catcheside P."/>
            <person name="Chovatia M."/>
            <person name="Cooper J."/>
            <person name="Damon W."/>
            <person name="Desjardin D."/>
            <person name="Finy P."/>
            <person name="Geml J."/>
            <person name="Haridas S."/>
            <person name="Hughes K."/>
            <person name="Justo A."/>
            <person name="Karasinski D."/>
            <person name="Kautmanova I."/>
            <person name="Kiss B."/>
            <person name="Kocsube S."/>
            <person name="Kotiranta H."/>
            <person name="LaButti K.M."/>
            <person name="Lechner B.E."/>
            <person name="Liimatainen K."/>
            <person name="Lipzen A."/>
            <person name="Lukacs Z."/>
            <person name="Mihaltcheva S."/>
            <person name="Morgado L.N."/>
            <person name="Niskanen T."/>
            <person name="Noordeloos M.E."/>
            <person name="Ohm R.A."/>
            <person name="Ortiz-Santana B."/>
            <person name="Ovrebo C."/>
            <person name="Racz N."/>
            <person name="Riley R."/>
            <person name="Savchenko A."/>
            <person name="Shiryaev A."/>
            <person name="Soop K."/>
            <person name="Spirin V."/>
            <person name="Szebenyi C."/>
            <person name="Tomsovsky M."/>
            <person name="Tulloss R.E."/>
            <person name="Uehling J."/>
            <person name="Grigoriev I.V."/>
            <person name="Vagvolgyi C."/>
            <person name="Papp T."/>
            <person name="Martin F.M."/>
            <person name="Miettinen O."/>
            <person name="Hibbett D.S."/>
            <person name="Nagy L.G."/>
        </authorList>
    </citation>
    <scope>NUCLEOTIDE SEQUENCE [LARGE SCALE GENOMIC DNA]</scope>
    <source>
        <strain evidence="1 2">NL-1719</strain>
    </source>
</reference>
<sequence length="188" mass="21059">MLPSDTRDETMLPSDTLDETSATEPSSSPDPTPFKPTFFAIPREFSEDSSCIIDPPRKPVYTSMDIPRPYTIPSFSLSSISRGRARTAFTPITPPNNLQRYSSPSPISGIKTISVSPLDRLHDNEEDEFFQGVTFRALDAQCDPEYPLSTQDDILIARLNRYKTCIDALEVEVRALRWVTSPFPGIII</sequence>
<protein>
    <submittedName>
        <fullName evidence="1">Uncharacterized protein</fullName>
    </submittedName>
</protein>
<dbReference type="EMBL" id="ML208763">
    <property type="protein sequence ID" value="TFK60531.1"/>
    <property type="molecule type" value="Genomic_DNA"/>
</dbReference>
<keyword evidence="2" id="KW-1185">Reference proteome</keyword>
<organism evidence="1 2">
    <name type="scientific">Pluteus cervinus</name>
    <dbReference type="NCBI Taxonomy" id="181527"/>
    <lineage>
        <taxon>Eukaryota</taxon>
        <taxon>Fungi</taxon>
        <taxon>Dikarya</taxon>
        <taxon>Basidiomycota</taxon>
        <taxon>Agaricomycotina</taxon>
        <taxon>Agaricomycetes</taxon>
        <taxon>Agaricomycetidae</taxon>
        <taxon>Agaricales</taxon>
        <taxon>Pluteineae</taxon>
        <taxon>Pluteaceae</taxon>
        <taxon>Pluteus</taxon>
    </lineage>
</organism>
<dbReference type="Proteomes" id="UP000308600">
    <property type="component" value="Unassembled WGS sequence"/>
</dbReference>
<evidence type="ECO:0000313" key="1">
    <source>
        <dbReference type="EMBL" id="TFK60531.1"/>
    </source>
</evidence>
<evidence type="ECO:0000313" key="2">
    <source>
        <dbReference type="Proteomes" id="UP000308600"/>
    </source>
</evidence>
<gene>
    <name evidence="1" type="ORF">BDN72DRAFT_864283</name>
</gene>
<proteinExistence type="predicted"/>